<reference evidence="2 3" key="1">
    <citation type="journal article" date="2016" name="Sci. Rep.">
        <title>Whole genome sequencing identifies a novel species of the genus Capnocytophaga isolated from dog and cat bite wounds in humans.</title>
        <authorList>
            <person name="Zangenah S."/>
            <person name="Abbasi N."/>
            <person name="Andersson A.F."/>
            <person name="Bergman P."/>
        </authorList>
    </citation>
    <scope>NUCLEOTIDE SEQUENCE [LARGE SCALE GENOMIC DNA]</scope>
    <source>
        <strain evidence="2 3">W5</strain>
    </source>
</reference>
<organism evidence="2 3">
    <name type="scientific">Capnocytophaga stomatis</name>
    <dbReference type="NCBI Taxonomy" id="1848904"/>
    <lineage>
        <taxon>Bacteria</taxon>
        <taxon>Pseudomonadati</taxon>
        <taxon>Bacteroidota</taxon>
        <taxon>Flavobacteriia</taxon>
        <taxon>Flavobacteriales</taxon>
        <taxon>Flavobacteriaceae</taxon>
        <taxon>Capnocytophaga</taxon>
    </lineage>
</organism>
<evidence type="ECO:0000313" key="2">
    <source>
        <dbReference type="EMBL" id="MFK8294022.1"/>
    </source>
</evidence>
<gene>
    <name evidence="2" type="ORF">ACI76L_09520</name>
</gene>
<dbReference type="Proteomes" id="UP001622370">
    <property type="component" value="Unassembled WGS sequence"/>
</dbReference>
<proteinExistence type="predicted"/>
<dbReference type="RefSeq" id="WP_203967259.1">
    <property type="nucleotide sequence ID" value="NZ_BOPJ01000012.1"/>
</dbReference>
<feature type="transmembrane region" description="Helical" evidence="1">
    <location>
        <begin position="29"/>
        <end position="50"/>
    </location>
</feature>
<dbReference type="EMBL" id="JBJGWJ010000007">
    <property type="protein sequence ID" value="MFK8294022.1"/>
    <property type="molecule type" value="Genomic_DNA"/>
</dbReference>
<evidence type="ECO:0000256" key="1">
    <source>
        <dbReference type="SAM" id="Phobius"/>
    </source>
</evidence>
<evidence type="ECO:0000313" key="3">
    <source>
        <dbReference type="Proteomes" id="UP001622370"/>
    </source>
</evidence>
<keyword evidence="1" id="KW-1133">Transmembrane helix</keyword>
<accession>A0ABW8QD95</accession>
<keyword evidence="3" id="KW-1185">Reference proteome</keyword>
<comment type="caution">
    <text evidence="2">The sequence shown here is derived from an EMBL/GenBank/DDBJ whole genome shotgun (WGS) entry which is preliminary data.</text>
</comment>
<keyword evidence="1" id="KW-0812">Transmembrane</keyword>
<name>A0ABW8QD95_9FLAO</name>
<sequence length="65" mass="7604">MFLVALQQDSIQNRINEKINNAPDAQYEIGIFIGYLLPFVVLVILSYLLYSYMKNRADKDPEMFD</sequence>
<keyword evidence="1" id="KW-0472">Membrane</keyword>
<protein>
    <submittedName>
        <fullName evidence="2">Uncharacterized protein</fullName>
    </submittedName>
</protein>